<evidence type="ECO:0000256" key="1">
    <source>
        <dbReference type="SAM" id="Phobius"/>
    </source>
</evidence>
<dbReference type="Proteomes" id="UP001180754">
    <property type="component" value="Unassembled WGS sequence"/>
</dbReference>
<keyword evidence="1" id="KW-0472">Membrane</keyword>
<feature type="transmembrane region" description="Helical" evidence="1">
    <location>
        <begin position="92"/>
        <end position="112"/>
    </location>
</feature>
<keyword evidence="1" id="KW-1133">Transmembrane helix</keyword>
<name>A0ABU2XDI2_9ACTN</name>
<proteinExistence type="predicted"/>
<feature type="transmembrane region" description="Helical" evidence="1">
    <location>
        <begin position="49"/>
        <end position="72"/>
    </location>
</feature>
<reference evidence="2" key="1">
    <citation type="submission" date="2024-05" db="EMBL/GenBank/DDBJ databases">
        <title>30 novel species of actinomycetes from the DSMZ collection.</title>
        <authorList>
            <person name="Nouioui I."/>
        </authorList>
    </citation>
    <scope>NUCLEOTIDE SEQUENCE</scope>
    <source>
        <strain evidence="2">DSM 41529</strain>
    </source>
</reference>
<comment type="caution">
    <text evidence="2">The sequence shown here is derived from an EMBL/GenBank/DDBJ whole genome shotgun (WGS) entry which is preliminary data.</text>
</comment>
<accession>A0ABU2XDI2</accession>
<organism evidence="2 3">
    <name type="scientific">Streptomyces lonegramiae</name>
    <dbReference type="NCBI Taxonomy" id="3075524"/>
    <lineage>
        <taxon>Bacteria</taxon>
        <taxon>Bacillati</taxon>
        <taxon>Actinomycetota</taxon>
        <taxon>Actinomycetes</taxon>
        <taxon>Kitasatosporales</taxon>
        <taxon>Streptomycetaceae</taxon>
        <taxon>Streptomyces</taxon>
    </lineage>
</organism>
<evidence type="ECO:0000313" key="2">
    <source>
        <dbReference type="EMBL" id="MDT0543968.1"/>
    </source>
</evidence>
<keyword evidence="3" id="KW-1185">Reference proteome</keyword>
<evidence type="ECO:0008006" key="4">
    <source>
        <dbReference type="Google" id="ProtNLM"/>
    </source>
</evidence>
<evidence type="ECO:0000313" key="3">
    <source>
        <dbReference type="Proteomes" id="UP001180754"/>
    </source>
</evidence>
<sequence length="116" mass="12085">MSQFLQSLHAIANDPHLQFLAADDPTDKPIVPDYKPKLPGEIRTPTSTILAWTAGGGLSLAVLGGLVGWGLVAIGHNTERASLAARGKSSILWSLISGVGIGVTSGLVMGFYNMSN</sequence>
<protein>
    <recommendedName>
        <fullName evidence="4">Integral membrane protein</fullName>
    </recommendedName>
</protein>
<dbReference type="RefSeq" id="WP_311724380.1">
    <property type="nucleotide sequence ID" value="NZ_JAVRFD010000006.1"/>
</dbReference>
<dbReference type="EMBL" id="JAVRFD010000006">
    <property type="protein sequence ID" value="MDT0543968.1"/>
    <property type="molecule type" value="Genomic_DNA"/>
</dbReference>
<gene>
    <name evidence="2" type="ORF">RND15_14835</name>
</gene>
<keyword evidence="1" id="KW-0812">Transmembrane</keyword>